<dbReference type="InterPro" id="IPR000914">
    <property type="entry name" value="SBP_5_dom"/>
</dbReference>
<name>A0A160TUP9_9ZZZZ</name>
<evidence type="ECO:0000256" key="1">
    <source>
        <dbReference type="ARBA" id="ARBA00022729"/>
    </source>
</evidence>
<dbReference type="GO" id="GO:0042597">
    <property type="term" value="C:periplasmic space"/>
    <property type="evidence" value="ECO:0007669"/>
    <property type="project" value="UniProtKB-ARBA"/>
</dbReference>
<reference evidence="3" key="1">
    <citation type="submission" date="2015-10" db="EMBL/GenBank/DDBJ databases">
        <authorList>
            <person name="Gilbert D.G."/>
        </authorList>
    </citation>
    <scope>NUCLEOTIDE SEQUENCE</scope>
</reference>
<dbReference type="EMBL" id="CZRL01000104">
    <property type="protein sequence ID" value="CUS54462.1"/>
    <property type="molecule type" value="Genomic_DNA"/>
</dbReference>
<dbReference type="GO" id="GO:0015833">
    <property type="term" value="P:peptide transport"/>
    <property type="evidence" value="ECO:0007669"/>
    <property type="project" value="TreeGrafter"/>
</dbReference>
<dbReference type="Pfam" id="PF00496">
    <property type="entry name" value="SBP_bac_5"/>
    <property type="match status" value="1"/>
</dbReference>
<evidence type="ECO:0000259" key="2">
    <source>
        <dbReference type="Pfam" id="PF00496"/>
    </source>
</evidence>
<organism evidence="3">
    <name type="scientific">hydrothermal vent metagenome</name>
    <dbReference type="NCBI Taxonomy" id="652676"/>
    <lineage>
        <taxon>unclassified sequences</taxon>
        <taxon>metagenomes</taxon>
        <taxon>ecological metagenomes</taxon>
    </lineage>
</organism>
<dbReference type="PIRSF" id="PIRSF002741">
    <property type="entry name" value="MppA"/>
    <property type="match status" value="1"/>
</dbReference>
<keyword evidence="1" id="KW-0732">Signal</keyword>
<gene>
    <name evidence="3" type="ORF">MGWOODY_XGa792</name>
</gene>
<dbReference type="AlphaFoldDB" id="A0A160TUP9"/>
<sequence length="525" mass="57690">MKPTKYLLGLLAAAVLSIGTAQAASVLKIVPHADLKNTDPIWTTAYITRNHGYMIYDTLFAMDETFNVHLQMAGSHSVSDDGLVHTITLRDGLKWHDGSAVDSADCIASIARWGKRDGMGQQLMAQVTSMDAVDSKTFTITLSQPWGLLTTALGKMSSNVPFMMPAEKAATDAFEQVPAPLIGSGPYKFIEDEWVPGSKAVYEKFADYVPRSEPASGASGGKVAHYDRVEWLYIPDQQTAMNALINGEVDFFEAPQSDLFDILEAADGVHTELDDNYGSQGWLRINHLNAPFDNVKARHAVQLLVDQELYLQAIVGTSDLYRTCGAMFLCDTPFETFVGSERVMTQDIDKAKALLKEAGYNGEKIVLMHPTDIQTLSAATQVTASLLRKAGINLEVQAMDWSTLTSRRAEKKSIADGGWNIFHTSWIAPDLLNPVANIGVSGGGIEKAWFGWPTDATVEQLRQDFARETDPAKQKALADQVQARAMDVVTYVPIGQYLSKHAYREDRIAGILKGPVPFFWNVHPK</sequence>
<dbReference type="Gene3D" id="3.10.105.10">
    <property type="entry name" value="Dipeptide-binding Protein, Domain 3"/>
    <property type="match status" value="1"/>
</dbReference>
<dbReference type="GO" id="GO:1904680">
    <property type="term" value="F:peptide transmembrane transporter activity"/>
    <property type="evidence" value="ECO:0007669"/>
    <property type="project" value="TreeGrafter"/>
</dbReference>
<dbReference type="PANTHER" id="PTHR30290">
    <property type="entry name" value="PERIPLASMIC BINDING COMPONENT OF ABC TRANSPORTER"/>
    <property type="match status" value="1"/>
</dbReference>
<dbReference type="InterPro" id="IPR030678">
    <property type="entry name" value="Peptide/Ni-bd"/>
</dbReference>
<evidence type="ECO:0000313" key="3">
    <source>
        <dbReference type="EMBL" id="CUS54462.1"/>
    </source>
</evidence>
<dbReference type="CDD" id="cd08502">
    <property type="entry name" value="PBP2_NikA_DppA_OppA_like_16"/>
    <property type="match status" value="1"/>
</dbReference>
<dbReference type="SUPFAM" id="SSF53850">
    <property type="entry name" value="Periplasmic binding protein-like II"/>
    <property type="match status" value="1"/>
</dbReference>
<dbReference type="GO" id="GO:0043190">
    <property type="term" value="C:ATP-binding cassette (ABC) transporter complex"/>
    <property type="evidence" value="ECO:0007669"/>
    <property type="project" value="InterPro"/>
</dbReference>
<protein>
    <submittedName>
        <fullName evidence="3">Dipeptide-binding ABC transporter, periplasmic substrate-binding component (TC 3.A.1.5.2) Putative hemin-binding lipoprotein</fullName>
    </submittedName>
</protein>
<dbReference type="Gene3D" id="3.40.190.10">
    <property type="entry name" value="Periplasmic binding protein-like II"/>
    <property type="match status" value="1"/>
</dbReference>
<proteinExistence type="predicted"/>
<feature type="domain" description="Solute-binding protein family 5" evidence="2">
    <location>
        <begin position="68"/>
        <end position="428"/>
    </location>
</feature>
<dbReference type="PANTHER" id="PTHR30290:SF38">
    <property type="entry name" value="D,D-DIPEPTIDE-BINDING PERIPLASMIC PROTEIN DDPA-RELATED"/>
    <property type="match status" value="1"/>
</dbReference>
<dbReference type="InterPro" id="IPR039424">
    <property type="entry name" value="SBP_5"/>
</dbReference>
<keyword evidence="3" id="KW-0449">Lipoprotein</keyword>
<accession>A0A160TUP9</accession>